<dbReference type="OrthoDB" id="9799372at2"/>
<keyword evidence="4" id="KW-1185">Reference proteome</keyword>
<evidence type="ECO:0000256" key="1">
    <source>
        <dbReference type="ARBA" id="ARBA00022849"/>
    </source>
</evidence>
<name>A0A501PG34_9PROT</name>
<accession>A0A501PG34</accession>
<dbReference type="InterPro" id="IPR036196">
    <property type="entry name" value="Ptyr_pPase_sf"/>
</dbReference>
<dbReference type="PANTHER" id="PTHR43428:SF1">
    <property type="entry name" value="ARSENATE REDUCTASE"/>
    <property type="match status" value="1"/>
</dbReference>
<dbReference type="Pfam" id="PF01451">
    <property type="entry name" value="LMWPc"/>
    <property type="match status" value="1"/>
</dbReference>
<reference evidence="4" key="1">
    <citation type="submission" date="2019-06" db="EMBL/GenBank/DDBJ databases">
        <title>The complete genome of Emcibacter congregatus ZYLT.</title>
        <authorList>
            <person name="Zhao Z."/>
        </authorList>
    </citation>
    <scope>NUCLEOTIDE SEQUENCE [LARGE SCALE GENOMIC DNA]</scope>
    <source>
        <strain evidence="4">MCCC 1A06723</strain>
    </source>
</reference>
<dbReference type="CDD" id="cd16345">
    <property type="entry name" value="LMWP_ArsC"/>
    <property type="match status" value="1"/>
</dbReference>
<proteinExistence type="predicted"/>
<dbReference type="InterPro" id="IPR023485">
    <property type="entry name" value="Ptyr_pPase"/>
</dbReference>
<dbReference type="RefSeq" id="WP_139941501.1">
    <property type="nucleotide sequence ID" value="NZ_JBHSYP010000002.1"/>
</dbReference>
<dbReference type="PANTHER" id="PTHR43428">
    <property type="entry name" value="ARSENATE REDUCTASE"/>
    <property type="match status" value="1"/>
</dbReference>
<evidence type="ECO:0000259" key="2">
    <source>
        <dbReference type="SMART" id="SM00226"/>
    </source>
</evidence>
<dbReference type="Proteomes" id="UP000319148">
    <property type="component" value="Unassembled WGS sequence"/>
</dbReference>
<gene>
    <name evidence="3" type="ORF">FIV46_13660</name>
</gene>
<sequence length="165" mass="18709">MAVFKRPPLPELPARLPADEIHSVLFMCNFNSIRSPMAEALTRHYVGHRIFVASAGIRPETDEINPFAAAVMEEVGLDISDHIPKGLDQLEDSSFDLIISLSPEAHHTALEWTRTMACEVEYWPTLDPTLVSGNRELILEEYRKVREMLKDRILERFDVTPSPGL</sequence>
<dbReference type="AlphaFoldDB" id="A0A501PG34"/>
<dbReference type="GO" id="GO:0046685">
    <property type="term" value="P:response to arsenic-containing substance"/>
    <property type="evidence" value="ECO:0007669"/>
    <property type="project" value="UniProtKB-KW"/>
</dbReference>
<comment type="caution">
    <text evidence="3">The sequence shown here is derived from an EMBL/GenBank/DDBJ whole genome shotgun (WGS) entry which is preliminary data.</text>
</comment>
<protein>
    <submittedName>
        <fullName evidence="3">Arsenate reductase ArsC</fullName>
    </submittedName>
</protein>
<dbReference type="EMBL" id="VFIY01000016">
    <property type="protein sequence ID" value="TPD58924.1"/>
    <property type="molecule type" value="Genomic_DNA"/>
</dbReference>
<evidence type="ECO:0000313" key="4">
    <source>
        <dbReference type="Proteomes" id="UP000319148"/>
    </source>
</evidence>
<dbReference type="Gene3D" id="3.40.50.2300">
    <property type="match status" value="1"/>
</dbReference>
<keyword evidence="1" id="KW-0059">Arsenical resistance</keyword>
<organism evidence="3 4">
    <name type="scientific">Emcibacter nanhaiensis</name>
    <dbReference type="NCBI Taxonomy" id="1505037"/>
    <lineage>
        <taxon>Bacteria</taxon>
        <taxon>Pseudomonadati</taxon>
        <taxon>Pseudomonadota</taxon>
        <taxon>Alphaproteobacteria</taxon>
        <taxon>Emcibacterales</taxon>
        <taxon>Emcibacteraceae</taxon>
        <taxon>Emcibacter</taxon>
    </lineage>
</organism>
<dbReference type="SUPFAM" id="SSF52788">
    <property type="entry name" value="Phosphotyrosine protein phosphatases I"/>
    <property type="match status" value="1"/>
</dbReference>
<evidence type="ECO:0000313" key="3">
    <source>
        <dbReference type="EMBL" id="TPD58924.1"/>
    </source>
</evidence>
<feature type="domain" description="Phosphotyrosine protein phosphatase I" evidence="2">
    <location>
        <begin position="22"/>
        <end position="159"/>
    </location>
</feature>
<dbReference type="SMART" id="SM00226">
    <property type="entry name" value="LMWPc"/>
    <property type="match status" value="1"/>
</dbReference>